<dbReference type="SUPFAM" id="SSF51621">
    <property type="entry name" value="Phosphoenolpyruvate/pyruvate domain"/>
    <property type="match status" value="1"/>
</dbReference>
<dbReference type="AlphaFoldDB" id="A0A455T4V4"/>
<dbReference type="PANTHER" id="PTHR32308:SF0">
    <property type="entry name" value="HPCH_HPAI ALDOLASE_CITRATE LYASE DOMAIN-CONTAINING PROTEIN"/>
    <property type="match status" value="1"/>
</dbReference>
<dbReference type="Pfam" id="PF03328">
    <property type="entry name" value="HpcH_HpaI"/>
    <property type="match status" value="1"/>
</dbReference>
<dbReference type="InterPro" id="IPR011206">
    <property type="entry name" value="Citrate_lyase_beta/mcl1/mcl2"/>
</dbReference>
<evidence type="ECO:0000256" key="4">
    <source>
        <dbReference type="PIRSR" id="PIRSR015582-1"/>
    </source>
</evidence>
<evidence type="ECO:0000256" key="1">
    <source>
        <dbReference type="ARBA" id="ARBA00001946"/>
    </source>
</evidence>
<feature type="binding site" evidence="4">
    <location>
        <position position="134"/>
    </location>
    <ligand>
        <name>substrate</name>
    </ligand>
</feature>
<dbReference type="GO" id="GO:0016829">
    <property type="term" value="F:lyase activity"/>
    <property type="evidence" value="ECO:0007669"/>
    <property type="project" value="UniProtKB-KW"/>
</dbReference>
<feature type="binding site" evidence="5">
    <location>
        <position position="134"/>
    </location>
    <ligand>
        <name>Mg(2+)</name>
        <dbReference type="ChEBI" id="CHEBI:18420"/>
    </ligand>
</feature>
<dbReference type="InterPro" id="IPR005000">
    <property type="entry name" value="Aldolase/citrate-lyase_domain"/>
</dbReference>
<dbReference type="PANTHER" id="PTHR32308">
    <property type="entry name" value="LYASE BETA SUBUNIT, PUTATIVE (AFU_ORTHOLOGUE AFUA_4G13030)-RELATED"/>
    <property type="match status" value="1"/>
</dbReference>
<dbReference type="EMBL" id="AP019377">
    <property type="protein sequence ID" value="BBH94940.1"/>
    <property type="molecule type" value="Genomic_DNA"/>
</dbReference>
<organism evidence="7">
    <name type="scientific">Thermogemmatispora argillosa</name>
    <dbReference type="NCBI Taxonomy" id="2045280"/>
    <lineage>
        <taxon>Bacteria</taxon>
        <taxon>Bacillati</taxon>
        <taxon>Chloroflexota</taxon>
        <taxon>Ktedonobacteria</taxon>
        <taxon>Thermogemmatisporales</taxon>
        <taxon>Thermogemmatisporaceae</taxon>
        <taxon>Thermogemmatispora</taxon>
    </lineage>
</organism>
<protein>
    <submittedName>
        <fullName evidence="7">Malyl-CoA lyase</fullName>
    </submittedName>
</protein>
<comment type="cofactor">
    <cofactor evidence="1">
        <name>Mg(2+)</name>
        <dbReference type="ChEBI" id="CHEBI:18420"/>
    </cofactor>
</comment>
<dbReference type="InterPro" id="IPR040442">
    <property type="entry name" value="Pyrv_kinase-like_dom_sf"/>
</dbReference>
<dbReference type="PIRSF" id="PIRSF015582">
    <property type="entry name" value="Cit_lyase_B"/>
    <property type="match status" value="1"/>
</dbReference>
<keyword evidence="7" id="KW-0456">Lyase</keyword>
<feature type="binding site" evidence="5">
    <location>
        <position position="161"/>
    </location>
    <ligand>
        <name>Mg(2+)</name>
        <dbReference type="ChEBI" id="CHEBI:18420"/>
    </ligand>
</feature>
<gene>
    <name evidence="7" type="ORF">KTA_31390</name>
</gene>
<evidence type="ECO:0000256" key="3">
    <source>
        <dbReference type="ARBA" id="ARBA00022842"/>
    </source>
</evidence>
<keyword evidence="2 5" id="KW-0479">Metal-binding</keyword>
<evidence type="ECO:0000256" key="5">
    <source>
        <dbReference type="PIRSR" id="PIRSR015582-2"/>
    </source>
</evidence>
<evidence type="ECO:0000259" key="6">
    <source>
        <dbReference type="Pfam" id="PF03328"/>
    </source>
</evidence>
<dbReference type="GO" id="GO:0006107">
    <property type="term" value="P:oxaloacetate metabolic process"/>
    <property type="evidence" value="ECO:0007669"/>
    <property type="project" value="TreeGrafter"/>
</dbReference>
<dbReference type="Gene3D" id="3.20.20.60">
    <property type="entry name" value="Phosphoenolpyruvate-binding domains"/>
    <property type="match status" value="1"/>
</dbReference>
<feature type="domain" description="HpcH/HpaI aldolase/citrate lyase" evidence="6">
    <location>
        <begin position="11"/>
        <end position="237"/>
    </location>
</feature>
<evidence type="ECO:0000313" key="7">
    <source>
        <dbReference type="EMBL" id="BBH94940.1"/>
    </source>
</evidence>
<feature type="binding site" evidence="4">
    <location>
        <position position="69"/>
    </location>
    <ligand>
        <name>substrate</name>
    </ligand>
</feature>
<proteinExistence type="predicted"/>
<sequence length="302" mass="33747">MSTVRLRRSELSTPASNVRMLQKAAASQADLVMLDLEDSVSPTEKDKARAQAIEALRTLDWGGKTRAVRINDLDSEYAYRDIIALVEEAGEHLDILIVPKVKRARDVWWIDRLLTQIEKRCKLTRPIGLEVLIEETEALINVEKIARASPRLEALIFGPADYAASQGIDLKYIGNDFDTYPGDLWHYARNKIVIAARAAGLEAIDGPYVNIRNLDGYRRECLRASVLGFSGKWAIHPEQIPIANEIFSPVPEQVAQARRLVALYEEAQRAGQGAIEIDGRMIDVALVRNARQLIARAELLGL</sequence>
<name>A0A455T4V4_9CHLR</name>
<keyword evidence="3 5" id="KW-0460">Magnesium</keyword>
<dbReference type="InterPro" id="IPR015813">
    <property type="entry name" value="Pyrv/PenolPyrv_kinase-like_dom"/>
</dbReference>
<dbReference type="GO" id="GO:0000287">
    <property type="term" value="F:magnesium ion binding"/>
    <property type="evidence" value="ECO:0007669"/>
    <property type="project" value="TreeGrafter"/>
</dbReference>
<accession>A0A455T4V4</accession>
<reference evidence="7" key="1">
    <citation type="submission" date="2018-12" db="EMBL/GenBank/DDBJ databases">
        <title>Novel natural products biosynthetic potential of the class Ktedonobacteria.</title>
        <authorList>
            <person name="Zheng Y."/>
            <person name="Saitou A."/>
            <person name="Wang C.M."/>
            <person name="Toyoda A."/>
            <person name="Minakuchi Y."/>
            <person name="Sekiguchi Y."/>
            <person name="Ueda K."/>
            <person name="Takano H."/>
            <person name="Sakai Y."/>
            <person name="Yokota A."/>
            <person name="Yabe S."/>
        </authorList>
    </citation>
    <scope>NUCLEOTIDE SEQUENCE</scope>
    <source>
        <strain evidence="7">A3-2</strain>
    </source>
</reference>
<dbReference type="FunFam" id="3.20.20.60:FF:000013">
    <property type="entry name" value="Citrate lyase beta subunit"/>
    <property type="match status" value="1"/>
</dbReference>
<evidence type="ECO:0000256" key="2">
    <source>
        <dbReference type="ARBA" id="ARBA00022723"/>
    </source>
</evidence>